<proteinExistence type="predicted"/>
<name>A0A938BNS1_9BACT</name>
<organism evidence="1 2">
    <name type="scientific">Candidatus Tanganyikabacteria bacterium</name>
    <dbReference type="NCBI Taxonomy" id="2961651"/>
    <lineage>
        <taxon>Bacteria</taxon>
        <taxon>Bacillati</taxon>
        <taxon>Candidatus Sericytochromatia</taxon>
        <taxon>Candidatus Tanganyikabacteria</taxon>
    </lineage>
</organism>
<evidence type="ECO:0000313" key="2">
    <source>
        <dbReference type="Proteomes" id="UP000703893"/>
    </source>
</evidence>
<dbReference type="AlphaFoldDB" id="A0A938BNS1"/>
<sequence>MKGETKPTLPLFDETFDQMNQADGERFLRLIQELKVRVAEEGVSHGILLHKWLDATHMRVLVYPGTPGGKLAAEMQLDEGFVEGPFLGHSSQPEVSDVVEKARSATARLEMPDTPNP</sequence>
<dbReference type="EMBL" id="VGJX01000672">
    <property type="protein sequence ID" value="MBM3275673.1"/>
    <property type="molecule type" value="Genomic_DNA"/>
</dbReference>
<accession>A0A938BNS1</accession>
<reference evidence="1 2" key="1">
    <citation type="submission" date="2019-03" db="EMBL/GenBank/DDBJ databases">
        <title>Lake Tanganyika Metagenome-Assembled Genomes (MAGs).</title>
        <authorList>
            <person name="Tran P."/>
        </authorList>
    </citation>
    <scope>NUCLEOTIDE SEQUENCE [LARGE SCALE GENOMIC DNA]</scope>
    <source>
        <strain evidence="1">K_DeepCast_65m_m2_236</strain>
    </source>
</reference>
<protein>
    <submittedName>
        <fullName evidence="1">Uncharacterized protein</fullName>
    </submittedName>
</protein>
<evidence type="ECO:0000313" key="1">
    <source>
        <dbReference type="EMBL" id="MBM3275673.1"/>
    </source>
</evidence>
<gene>
    <name evidence="1" type="ORF">FJZ00_11005</name>
</gene>
<comment type="caution">
    <text evidence="1">The sequence shown here is derived from an EMBL/GenBank/DDBJ whole genome shotgun (WGS) entry which is preliminary data.</text>
</comment>
<dbReference type="Proteomes" id="UP000703893">
    <property type="component" value="Unassembled WGS sequence"/>
</dbReference>